<comment type="caution">
    <text evidence="2">The sequence shown here is derived from an EMBL/GenBank/DDBJ whole genome shotgun (WGS) entry which is preliminary data.</text>
</comment>
<protein>
    <recommendedName>
        <fullName evidence="1">Trypsin-co-occurring domain-containing protein</fullName>
    </recommendedName>
</protein>
<sequence>MARNPTTRGVKLRHDLKIGTPIDPKVFTDFKRTPEAVKPAEDLRLSEYIASVRREVEAVALIAAPKDREVPHFHVSEVELELVCAVSEVSDEGLRVTVDQAKLADTPEAMLQKVKLKLSDPAVVQLQARTEKG</sequence>
<dbReference type="Proteomes" id="UP000245293">
    <property type="component" value="Unassembled WGS sequence"/>
</dbReference>
<organism evidence="2 3">
    <name type="scientific">Salibaculum griseiflavum</name>
    <dbReference type="NCBI Taxonomy" id="1914409"/>
    <lineage>
        <taxon>Bacteria</taxon>
        <taxon>Pseudomonadati</taxon>
        <taxon>Pseudomonadota</taxon>
        <taxon>Alphaproteobacteria</taxon>
        <taxon>Rhodobacterales</taxon>
        <taxon>Roseobacteraceae</taxon>
        <taxon>Salibaculum</taxon>
    </lineage>
</organism>
<proteinExistence type="predicted"/>
<evidence type="ECO:0000313" key="2">
    <source>
        <dbReference type="EMBL" id="PWG16199.1"/>
    </source>
</evidence>
<feature type="domain" description="Trypsin-co-occurring" evidence="1">
    <location>
        <begin position="44"/>
        <end position="119"/>
    </location>
</feature>
<keyword evidence="3" id="KW-1185">Reference proteome</keyword>
<dbReference type="AlphaFoldDB" id="A0A2V1P113"/>
<accession>A0A2V1P113</accession>
<name>A0A2V1P113_9RHOB</name>
<dbReference type="EMBL" id="QETF01000016">
    <property type="protein sequence ID" value="PWG16199.1"/>
    <property type="molecule type" value="Genomic_DNA"/>
</dbReference>
<reference evidence="3" key="1">
    <citation type="submission" date="2018-05" db="EMBL/GenBank/DDBJ databases">
        <authorList>
            <person name="Du Z."/>
            <person name="Wang X."/>
        </authorList>
    </citation>
    <scope>NUCLEOTIDE SEQUENCE [LARGE SCALE GENOMIC DNA]</scope>
    <source>
        <strain evidence="3">WDS4C29</strain>
    </source>
</reference>
<dbReference type="Pfam" id="PF19631">
    <property type="entry name" value="Trypco2"/>
    <property type="match status" value="1"/>
</dbReference>
<gene>
    <name evidence="2" type="ORF">DFK10_12720</name>
</gene>
<evidence type="ECO:0000313" key="3">
    <source>
        <dbReference type="Proteomes" id="UP000245293"/>
    </source>
</evidence>
<dbReference type="InterPro" id="IPR045608">
    <property type="entry name" value="Trypco2"/>
</dbReference>
<evidence type="ECO:0000259" key="1">
    <source>
        <dbReference type="Pfam" id="PF19631"/>
    </source>
</evidence>
<dbReference type="RefSeq" id="WP_109389416.1">
    <property type="nucleotide sequence ID" value="NZ_QETF01000016.1"/>
</dbReference>